<dbReference type="Pfam" id="PF01756">
    <property type="entry name" value="ACOX"/>
    <property type="match status" value="1"/>
</dbReference>
<dbReference type="InParanoid" id="A0A251S2B4"/>
<reference evidence="9" key="1">
    <citation type="journal article" date="2017" name="Nature">
        <title>The sunflower genome provides insights into oil metabolism, flowering and Asterid evolution.</title>
        <authorList>
            <person name="Badouin H."/>
            <person name="Gouzy J."/>
            <person name="Grassa C.J."/>
            <person name="Murat F."/>
            <person name="Staton S.E."/>
            <person name="Cottret L."/>
            <person name="Lelandais-Briere C."/>
            <person name="Owens G.L."/>
            <person name="Carrere S."/>
            <person name="Mayjonade B."/>
            <person name="Legrand L."/>
            <person name="Gill N."/>
            <person name="Kane N.C."/>
            <person name="Bowers J.E."/>
            <person name="Hubner S."/>
            <person name="Bellec A."/>
            <person name="Berard A."/>
            <person name="Berges H."/>
            <person name="Blanchet N."/>
            <person name="Boniface M.C."/>
            <person name="Brunel D."/>
            <person name="Catrice O."/>
            <person name="Chaidir N."/>
            <person name="Claudel C."/>
            <person name="Donnadieu C."/>
            <person name="Faraut T."/>
            <person name="Fievet G."/>
            <person name="Helmstetter N."/>
            <person name="King M."/>
            <person name="Knapp S.J."/>
            <person name="Lai Z."/>
            <person name="Le Paslier M.C."/>
            <person name="Lippi Y."/>
            <person name="Lorenzon L."/>
            <person name="Mandel J.R."/>
            <person name="Marage G."/>
            <person name="Marchand G."/>
            <person name="Marquand E."/>
            <person name="Bret-Mestries E."/>
            <person name="Morien E."/>
            <person name="Nambeesan S."/>
            <person name="Nguyen T."/>
            <person name="Pegot-Espagnet P."/>
            <person name="Pouilly N."/>
            <person name="Raftis F."/>
            <person name="Sallet E."/>
            <person name="Schiex T."/>
            <person name="Thomas J."/>
            <person name="Vandecasteele C."/>
            <person name="Vares D."/>
            <person name="Vear F."/>
            <person name="Vautrin S."/>
            <person name="Crespi M."/>
            <person name="Mangin B."/>
            <person name="Burke J.M."/>
            <person name="Salse J."/>
            <person name="Munos S."/>
            <person name="Vincourt P."/>
            <person name="Rieseberg L.H."/>
            <person name="Langlade N.B."/>
        </authorList>
    </citation>
    <scope>NUCLEOTIDE SEQUENCE [LARGE SCALE GENOMIC DNA]</scope>
    <source>
        <strain evidence="9">cv. SF193</strain>
    </source>
</reference>
<dbReference type="EC" id="1.3.3.6" evidence="3"/>
<evidence type="ECO:0000256" key="6">
    <source>
        <dbReference type="ARBA" id="ARBA00023098"/>
    </source>
</evidence>
<dbReference type="OMA" id="WINANSW"/>
<dbReference type="PANTHER" id="PTHR10909">
    <property type="entry name" value="ELECTRON TRANSPORT OXIDOREDUCTASE"/>
    <property type="match status" value="1"/>
</dbReference>
<dbReference type="Proteomes" id="UP000215914">
    <property type="component" value="Chromosome 16"/>
</dbReference>
<sequence>MEHIFTVTYQIAEDLGRAFSDRLVLQTFLDVVATVPAGSLKDVLGLLRSMYTTIVMEEDASFLRYGYLSTDNAAVVRKEVLKLCSEVRPHALALVTSFGIPDALLGPIAFNWIDANAWSSVSDNDTLKDNDTVFSFFTNML</sequence>
<dbReference type="GO" id="GO:0071949">
    <property type="term" value="F:FAD binding"/>
    <property type="evidence" value="ECO:0007669"/>
    <property type="project" value="InterPro"/>
</dbReference>
<dbReference type="Gene3D" id="1.20.140.10">
    <property type="entry name" value="Butyryl-CoA Dehydrogenase, subunit A, domain 3"/>
    <property type="match status" value="1"/>
</dbReference>
<dbReference type="InterPro" id="IPR036250">
    <property type="entry name" value="AcylCo_DH-like_C"/>
</dbReference>
<evidence type="ECO:0000256" key="2">
    <source>
        <dbReference type="ARBA" id="ARBA00006288"/>
    </source>
</evidence>
<evidence type="ECO:0000313" key="8">
    <source>
        <dbReference type="EMBL" id="OTF92845.1"/>
    </source>
</evidence>
<keyword evidence="4" id="KW-0276">Fatty acid metabolism</keyword>
<keyword evidence="5" id="KW-0560">Oxidoreductase</keyword>
<dbReference type="GO" id="GO:0006635">
    <property type="term" value="P:fatty acid beta-oxidation"/>
    <property type="evidence" value="ECO:0007669"/>
    <property type="project" value="InterPro"/>
</dbReference>
<dbReference type="SUPFAM" id="SSF47203">
    <property type="entry name" value="Acyl-CoA dehydrogenase C-terminal domain-like"/>
    <property type="match status" value="1"/>
</dbReference>
<gene>
    <name evidence="8" type="ORF">HannXRQ_Chr16g0526411</name>
</gene>
<dbReference type="InterPro" id="IPR002655">
    <property type="entry name" value="Acyl-CoA_oxidase_C"/>
</dbReference>
<feature type="domain" description="Acyl-CoA oxidase C-terminal" evidence="7">
    <location>
        <begin position="15"/>
        <end position="105"/>
    </location>
</feature>
<dbReference type="FunFam" id="1.20.140.10:FF:000007">
    <property type="entry name" value="Acyl-coenzyme A oxidase"/>
    <property type="match status" value="1"/>
</dbReference>
<proteinExistence type="inferred from homology"/>
<dbReference type="GO" id="GO:0005777">
    <property type="term" value="C:peroxisome"/>
    <property type="evidence" value="ECO:0007669"/>
    <property type="project" value="InterPro"/>
</dbReference>
<dbReference type="EMBL" id="CM007905">
    <property type="protein sequence ID" value="OTF92845.1"/>
    <property type="molecule type" value="Genomic_DNA"/>
</dbReference>
<comment type="similarity">
    <text evidence="2">Belongs to the acyl-CoA oxidase family.</text>
</comment>
<dbReference type="FunCoup" id="A0A251S2B4">
    <property type="interactions" value="426"/>
</dbReference>
<evidence type="ECO:0000313" key="9">
    <source>
        <dbReference type="Proteomes" id="UP000215914"/>
    </source>
</evidence>
<dbReference type="InterPro" id="IPR012258">
    <property type="entry name" value="Acyl-CoA_oxidase"/>
</dbReference>
<keyword evidence="6" id="KW-0443">Lipid metabolism</keyword>
<organism evidence="8 9">
    <name type="scientific">Helianthus annuus</name>
    <name type="common">Common sunflower</name>
    <dbReference type="NCBI Taxonomy" id="4232"/>
    <lineage>
        <taxon>Eukaryota</taxon>
        <taxon>Viridiplantae</taxon>
        <taxon>Streptophyta</taxon>
        <taxon>Embryophyta</taxon>
        <taxon>Tracheophyta</taxon>
        <taxon>Spermatophyta</taxon>
        <taxon>Magnoliopsida</taxon>
        <taxon>eudicotyledons</taxon>
        <taxon>Gunneridae</taxon>
        <taxon>Pentapetalae</taxon>
        <taxon>asterids</taxon>
        <taxon>campanulids</taxon>
        <taxon>Asterales</taxon>
        <taxon>Asteraceae</taxon>
        <taxon>Asteroideae</taxon>
        <taxon>Heliantheae alliance</taxon>
        <taxon>Heliantheae</taxon>
        <taxon>Helianthus</taxon>
    </lineage>
</organism>
<dbReference type="PANTHER" id="PTHR10909:SF352">
    <property type="entry name" value="ACYL-COENZYME A OXIDASE-LIKE PROTEIN"/>
    <property type="match status" value="1"/>
</dbReference>
<evidence type="ECO:0000256" key="5">
    <source>
        <dbReference type="ARBA" id="ARBA00023002"/>
    </source>
</evidence>
<evidence type="ECO:0000256" key="3">
    <source>
        <dbReference type="ARBA" id="ARBA00012870"/>
    </source>
</evidence>
<dbReference type="AlphaFoldDB" id="A0A251S2B4"/>
<dbReference type="GO" id="GO:0003997">
    <property type="term" value="F:acyl-CoA oxidase activity"/>
    <property type="evidence" value="ECO:0007669"/>
    <property type="project" value="UniProtKB-EC"/>
</dbReference>
<evidence type="ECO:0000256" key="4">
    <source>
        <dbReference type="ARBA" id="ARBA00022832"/>
    </source>
</evidence>
<comment type="catalytic activity">
    <reaction evidence="1">
        <text>a 2,3-saturated acyl-CoA + O2 = a (2E)-enoyl-CoA + H2O2</text>
        <dbReference type="Rhea" id="RHEA:38959"/>
        <dbReference type="ChEBI" id="CHEBI:15379"/>
        <dbReference type="ChEBI" id="CHEBI:16240"/>
        <dbReference type="ChEBI" id="CHEBI:58856"/>
        <dbReference type="ChEBI" id="CHEBI:65111"/>
        <dbReference type="EC" id="1.3.3.6"/>
    </reaction>
</comment>
<evidence type="ECO:0000259" key="7">
    <source>
        <dbReference type="Pfam" id="PF01756"/>
    </source>
</evidence>
<name>A0A251S2B4_HELAN</name>
<dbReference type="STRING" id="4232.A0A251S2B4"/>
<accession>A0A251S2B4</accession>
<protein>
    <recommendedName>
        <fullName evidence="3">acyl-CoA oxidase</fullName>
        <ecNumber evidence="3">1.3.3.6</ecNumber>
    </recommendedName>
</protein>
<keyword evidence="9" id="KW-1185">Reference proteome</keyword>
<evidence type="ECO:0000256" key="1">
    <source>
        <dbReference type="ARBA" id="ARBA00001201"/>
    </source>
</evidence>